<dbReference type="EMBL" id="OW240924">
    <property type="protein sequence ID" value="CAH2328431.1"/>
    <property type="molecule type" value="Genomic_DNA"/>
</dbReference>
<evidence type="ECO:0000256" key="5">
    <source>
        <dbReference type="ARBA" id="ARBA00022968"/>
    </source>
</evidence>
<sequence>MTPLPAALIYHSAYNRITQKAADSHGQSPALTHGGHQPADKGRRQAPRLQLECTQRTIQESMRTKYTLMPALMDTCPLPPEHSRRGTNEISITQQNRKRILKSACPQGNLSNFLNKIDLFHAKRLFVEENHKFIYCEVPKVGCSNWKRIIFLLKTNISVRANYIDHEAIHSTNFIKRLSDFPPEQQQLMLQKYTKVMFTRDPLQRMVSAYRDKFLHSGGYYGGHIANRIKLMFRKKEDQSNDNVSFEEFVRYLIQQNPKNMDIHWMPMHQLCDPCNINYDILGKFTTLKTDSDYVLKVIGAPASVRYPDIKQYNESRTDEKISEDYLSKLPLPMLERLAQIYKLDYILFDYR</sequence>
<dbReference type="GO" id="GO:0000139">
    <property type="term" value="C:Golgi membrane"/>
    <property type="evidence" value="ECO:0007669"/>
    <property type="project" value="UniProtKB-SubCell"/>
</dbReference>
<keyword evidence="7 11" id="KW-0333">Golgi apparatus</keyword>
<dbReference type="InterPro" id="IPR018011">
    <property type="entry name" value="Carb_sulfotrans_8-10"/>
</dbReference>
<reference evidence="13" key="1">
    <citation type="submission" date="2022-03" db="EMBL/GenBank/DDBJ databases">
        <authorList>
            <person name="Alioto T."/>
            <person name="Alioto T."/>
            <person name="Gomez Garrido J."/>
        </authorList>
    </citation>
    <scope>NUCLEOTIDE SEQUENCE</scope>
</reference>
<dbReference type="InterPro" id="IPR005331">
    <property type="entry name" value="Sulfotransferase"/>
</dbReference>
<comment type="subcellular location">
    <subcellularLocation>
        <location evidence="1 11">Golgi apparatus membrane</location>
        <topology evidence="1 11">Single-pass type II membrane protein</topology>
    </subcellularLocation>
</comment>
<dbReference type="PANTHER" id="PTHR12137:SF65">
    <property type="entry name" value="CARBOHYDRATE SULFOTRANSFERASE"/>
    <property type="match status" value="1"/>
</dbReference>
<gene>
    <name evidence="13" type="ORF">PECUL_23A000220</name>
</gene>
<name>A0AAD1TJJ7_PELCU</name>
<evidence type="ECO:0000256" key="2">
    <source>
        <dbReference type="ARBA" id="ARBA00006339"/>
    </source>
</evidence>
<evidence type="ECO:0000313" key="14">
    <source>
        <dbReference type="Proteomes" id="UP001295444"/>
    </source>
</evidence>
<dbReference type="AlphaFoldDB" id="A0AAD1TJJ7"/>
<dbReference type="GO" id="GO:0016051">
    <property type="term" value="P:carbohydrate biosynthetic process"/>
    <property type="evidence" value="ECO:0007669"/>
    <property type="project" value="InterPro"/>
</dbReference>
<evidence type="ECO:0000256" key="10">
    <source>
        <dbReference type="ARBA" id="ARBA00023277"/>
    </source>
</evidence>
<evidence type="ECO:0000256" key="6">
    <source>
        <dbReference type="ARBA" id="ARBA00022989"/>
    </source>
</evidence>
<evidence type="ECO:0000256" key="12">
    <source>
        <dbReference type="SAM" id="MobiDB-lite"/>
    </source>
</evidence>
<dbReference type="PANTHER" id="PTHR12137">
    <property type="entry name" value="CARBOHYDRATE SULFOTRANSFERASE"/>
    <property type="match status" value="1"/>
</dbReference>
<protein>
    <recommendedName>
        <fullName evidence="11">Carbohydrate sulfotransferase</fullName>
        <ecNumber evidence="11">2.8.2.-</ecNumber>
    </recommendedName>
</protein>
<evidence type="ECO:0000256" key="1">
    <source>
        <dbReference type="ARBA" id="ARBA00004323"/>
    </source>
</evidence>
<keyword evidence="4" id="KW-0812">Transmembrane</keyword>
<evidence type="ECO:0000256" key="11">
    <source>
        <dbReference type="RuleBase" id="RU364020"/>
    </source>
</evidence>
<evidence type="ECO:0000313" key="13">
    <source>
        <dbReference type="EMBL" id="CAH2328431.1"/>
    </source>
</evidence>
<comment type="similarity">
    <text evidence="2 11">Belongs to the sulfotransferase 2 family.</text>
</comment>
<keyword evidence="5 11" id="KW-0735">Signal-anchor</keyword>
<evidence type="ECO:0000256" key="9">
    <source>
        <dbReference type="ARBA" id="ARBA00023180"/>
    </source>
</evidence>
<accession>A0AAD1TJJ7</accession>
<evidence type="ECO:0000256" key="8">
    <source>
        <dbReference type="ARBA" id="ARBA00023136"/>
    </source>
</evidence>
<dbReference type="EC" id="2.8.2.-" evidence="11"/>
<dbReference type="GO" id="GO:0008146">
    <property type="term" value="F:sulfotransferase activity"/>
    <property type="evidence" value="ECO:0007669"/>
    <property type="project" value="InterPro"/>
</dbReference>
<keyword evidence="14" id="KW-1185">Reference proteome</keyword>
<keyword evidence="6" id="KW-1133">Transmembrane helix</keyword>
<evidence type="ECO:0000256" key="3">
    <source>
        <dbReference type="ARBA" id="ARBA00022679"/>
    </source>
</evidence>
<keyword evidence="9 11" id="KW-0325">Glycoprotein</keyword>
<keyword evidence="8" id="KW-0472">Membrane</keyword>
<keyword evidence="10 11" id="KW-0119">Carbohydrate metabolism</keyword>
<dbReference type="Pfam" id="PF03567">
    <property type="entry name" value="Sulfotransfer_2"/>
    <property type="match status" value="1"/>
</dbReference>
<dbReference type="GO" id="GO:0030166">
    <property type="term" value="P:proteoglycan biosynthetic process"/>
    <property type="evidence" value="ECO:0007669"/>
    <property type="project" value="TreeGrafter"/>
</dbReference>
<proteinExistence type="inferred from homology"/>
<feature type="region of interest" description="Disordered" evidence="12">
    <location>
        <begin position="20"/>
        <end position="48"/>
    </location>
</feature>
<keyword evidence="3 11" id="KW-0808">Transferase</keyword>
<dbReference type="Proteomes" id="UP001295444">
    <property type="component" value="Chromosome 13"/>
</dbReference>
<evidence type="ECO:0000256" key="4">
    <source>
        <dbReference type="ARBA" id="ARBA00022692"/>
    </source>
</evidence>
<evidence type="ECO:0000256" key="7">
    <source>
        <dbReference type="ARBA" id="ARBA00023034"/>
    </source>
</evidence>
<organism evidence="13 14">
    <name type="scientific">Pelobates cultripes</name>
    <name type="common">Western spadefoot toad</name>
    <dbReference type="NCBI Taxonomy" id="61616"/>
    <lineage>
        <taxon>Eukaryota</taxon>
        <taxon>Metazoa</taxon>
        <taxon>Chordata</taxon>
        <taxon>Craniata</taxon>
        <taxon>Vertebrata</taxon>
        <taxon>Euteleostomi</taxon>
        <taxon>Amphibia</taxon>
        <taxon>Batrachia</taxon>
        <taxon>Anura</taxon>
        <taxon>Pelobatoidea</taxon>
        <taxon>Pelobatidae</taxon>
        <taxon>Pelobates</taxon>
    </lineage>
</organism>